<dbReference type="AlphaFoldDB" id="A0A224YJP4"/>
<evidence type="ECO:0000313" key="2">
    <source>
        <dbReference type="EMBL" id="MAA14072.1"/>
    </source>
</evidence>
<accession>A0A224YJP4</accession>
<reference evidence="2" key="1">
    <citation type="journal article" date="2017" name="Parasit. Vectors">
        <title>Sialotranscriptomics of Rhipicephalus zambeziensis reveals intricate expression profiles of secretory proteins and suggests tight temporal transcriptional regulation during blood-feeding.</title>
        <authorList>
            <person name="de Castro M.H."/>
            <person name="de Klerk D."/>
            <person name="Pienaar R."/>
            <person name="Rees D.J.G."/>
            <person name="Mans B.J."/>
        </authorList>
    </citation>
    <scope>NUCLEOTIDE SEQUENCE</scope>
    <source>
        <tissue evidence="2">Salivary glands</tissue>
    </source>
</reference>
<proteinExistence type="predicted"/>
<feature type="signal peptide" evidence="1">
    <location>
        <begin position="1"/>
        <end position="17"/>
    </location>
</feature>
<name>A0A224YJP4_9ACAR</name>
<keyword evidence="1" id="KW-0732">Signal</keyword>
<evidence type="ECO:0008006" key="3">
    <source>
        <dbReference type="Google" id="ProtNLM"/>
    </source>
</evidence>
<feature type="chain" id="PRO_5012171926" description="Carboxypeptidase inhibitor" evidence="1">
    <location>
        <begin position="18"/>
        <end position="106"/>
    </location>
</feature>
<organism evidence="2">
    <name type="scientific">Rhipicephalus zambeziensis</name>
    <dbReference type="NCBI Taxonomy" id="60191"/>
    <lineage>
        <taxon>Eukaryota</taxon>
        <taxon>Metazoa</taxon>
        <taxon>Ecdysozoa</taxon>
        <taxon>Arthropoda</taxon>
        <taxon>Chelicerata</taxon>
        <taxon>Arachnida</taxon>
        <taxon>Acari</taxon>
        <taxon>Parasitiformes</taxon>
        <taxon>Ixodida</taxon>
        <taxon>Ixodoidea</taxon>
        <taxon>Ixodidae</taxon>
        <taxon>Rhipicephalinae</taxon>
        <taxon>Rhipicephalus</taxon>
        <taxon>Rhipicephalus</taxon>
    </lineage>
</organism>
<dbReference type="EMBL" id="GFPF01002926">
    <property type="protein sequence ID" value="MAA14072.1"/>
    <property type="molecule type" value="Transcribed_RNA"/>
</dbReference>
<protein>
    <recommendedName>
        <fullName evidence="3">Carboxypeptidase inhibitor</fullName>
    </recommendedName>
</protein>
<evidence type="ECO:0000256" key="1">
    <source>
        <dbReference type="SAM" id="SignalP"/>
    </source>
</evidence>
<sequence>MTTTWMFLVSLLAFADGHLFTYHPRCPKAEQEECTKKGEKLGCLTLDAHTTVRTCLRKDQTCKDFFWKYCNSTRKVFLCTERGPLCTCLCCRKSGEGNAVACRGRI</sequence>